<evidence type="ECO:0000313" key="2">
    <source>
        <dbReference type="Proteomes" id="UP000637239"/>
    </source>
</evidence>
<gene>
    <name evidence="1" type="ORF">ACHE_50688S</name>
</gene>
<sequence>MKQQVEEPVFSTVWESRFPGQIPLPQPKVLANSLPKSNTFTLQNRWTFEAVECRHADTCNSTILWVPDLKLAVCGDVVYGQVHQMLFEANTKTKREEWIRAIEKVEALGPAYVVPGHKQAEEIDGVWHLAATKKYIQNFGDVVASEPKDPREVFARMIELYPDRFNPAALKLSAMGVFNVSEEPRVGTHHI</sequence>
<accession>A0A7R7VRH1</accession>
<reference evidence="1" key="1">
    <citation type="submission" date="2021-01" db="EMBL/GenBank/DDBJ databases">
        <authorList>
            <consortium name="Aspergillus chevalieri M1 genome sequencing consortium"/>
            <person name="Kazuki M."/>
            <person name="Futagami T."/>
        </authorList>
    </citation>
    <scope>NUCLEOTIDE SEQUENCE</scope>
    <source>
        <strain evidence="1">M1</strain>
    </source>
</reference>
<dbReference type="EMBL" id="AP024420">
    <property type="protein sequence ID" value="BCR89490.1"/>
    <property type="molecule type" value="Genomic_DNA"/>
</dbReference>
<dbReference type="KEGG" id="ache:ACHE_50688S"/>
<proteinExistence type="predicted"/>
<dbReference type="RefSeq" id="XP_043138012.1">
    <property type="nucleotide sequence ID" value="XM_043280433.1"/>
</dbReference>
<protein>
    <recommendedName>
        <fullName evidence="3">Metallo-beta-lactamase domain-containing protein</fullName>
    </recommendedName>
</protein>
<dbReference type="SUPFAM" id="SSF56281">
    <property type="entry name" value="Metallo-hydrolase/oxidoreductase"/>
    <property type="match status" value="1"/>
</dbReference>
<dbReference type="InterPro" id="IPR036866">
    <property type="entry name" value="RibonucZ/Hydroxyglut_hydro"/>
</dbReference>
<keyword evidence="2" id="KW-1185">Reference proteome</keyword>
<evidence type="ECO:0000313" key="1">
    <source>
        <dbReference type="EMBL" id="BCR89490.1"/>
    </source>
</evidence>
<name>A0A7R7VRH1_ASPCH</name>
<dbReference type="GeneID" id="66983848"/>
<evidence type="ECO:0008006" key="3">
    <source>
        <dbReference type="Google" id="ProtNLM"/>
    </source>
</evidence>
<reference evidence="1" key="2">
    <citation type="submission" date="2021-02" db="EMBL/GenBank/DDBJ databases">
        <title>Aspergillus chevalieri M1 genome sequence.</title>
        <authorList>
            <person name="Kadooka C."/>
            <person name="Mori K."/>
            <person name="Futagami T."/>
        </authorList>
    </citation>
    <scope>NUCLEOTIDE SEQUENCE</scope>
    <source>
        <strain evidence="1">M1</strain>
    </source>
</reference>
<organism evidence="1 2">
    <name type="scientific">Aspergillus chevalieri</name>
    <name type="common">Eurotium chevalieri</name>
    <dbReference type="NCBI Taxonomy" id="182096"/>
    <lineage>
        <taxon>Eukaryota</taxon>
        <taxon>Fungi</taxon>
        <taxon>Dikarya</taxon>
        <taxon>Ascomycota</taxon>
        <taxon>Pezizomycotina</taxon>
        <taxon>Eurotiomycetes</taxon>
        <taxon>Eurotiomycetidae</taxon>
        <taxon>Eurotiales</taxon>
        <taxon>Aspergillaceae</taxon>
        <taxon>Aspergillus</taxon>
        <taxon>Aspergillus subgen. Aspergillus</taxon>
    </lineage>
</organism>
<dbReference type="Gene3D" id="3.60.15.10">
    <property type="entry name" value="Ribonuclease Z/Hydroxyacylglutathione hydrolase-like"/>
    <property type="match status" value="1"/>
</dbReference>
<dbReference type="AlphaFoldDB" id="A0A7R7VRH1"/>
<dbReference type="Proteomes" id="UP000637239">
    <property type="component" value="Chromosome 5"/>
</dbReference>